<organism evidence="1 2">
    <name type="scientific">Caerostris extrusa</name>
    <name type="common">Bark spider</name>
    <name type="synonym">Caerostris bankana</name>
    <dbReference type="NCBI Taxonomy" id="172846"/>
    <lineage>
        <taxon>Eukaryota</taxon>
        <taxon>Metazoa</taxon>
        <taxon>Ecdysozoa</taxon>
        <taxon>Arthropoda</taxon>
        <taxon>Chelicerata</taxon>
        <taxon>Arachnida</taxon>
        <taxon>Araneae</taxon>
        <taxon>Araneomorphae</taxon>
        <taxon>Entelegynae</taxon>
        <taxon>Araneoidea</taxon>
        <taxon>Araneidae</taxon>
        <taxon>Caerostris</taxon>
    </lineage>
</organism>
<accession>A0AAV4TU45</accession>
<dbReference type="Proteomes" id="UP001054945">
    <property type="component" value="Unassembled WGS sequence"/>
</dbReference>
<gene>
    <name evidence="1" type="ORF">CEXT_56751</name>
</gene>
<proteinExistence type="predicted"/>
<protein>
    <submittedName>
        <fullName evidence="1">Uncharacterized protein</fullName>
    </submittedName>
</protein>
<reference evidence="1 2" key="1">
    <citation type="submission" date="2021-06" db="EMBL/GenBank/DDBJ databases">
        <title>Caerostris extrusa draft genome.</title>
        <authorList>
            <person name="Kono N."/>
            <person name="Arakawa K."/>
        </authorList>
    </citation>
    <scope>NUCLEOTIDE SEQUENCE [LARGE SCALE GENOMIC DNA]</scope>
</reference>
<keyword evidence="2" id="KW-1185">Reference proteome</keyword>
<dbReference type="AlphaFoldDB" id="A0AAV4TU45"/>
<name>A0AAV4TU45_CAEEX</name>
<sequence length="110" mass="12838">MLQEKSAMQLAAKENKVKHIFYGVFQRNFQRRDFLNTYSFDRSSVSKPRRCKGARKHDSFFQTATGTIFRPPALFTVGLTFKKHIKADIIAESSSLVRYKQRAYRVNRGD</sequence>
<evidence type="ECO:0000313" key="2">
    <source>
        <dbReference type="Proteomes" id="UP001054945"/>
    </source>
</evidence>
<dbReference type="EMBL" id="BPLR01011756">
    <property type="protein sequence ID" value="GIY48817.1"/>
    <property type="molecule type" value="Genomic_DNA"/>
</dbReference>
<evidence type="ECO:0000313" key="1">
    <source>
        <dbReference type="EMBL" id="GIY48817.1"/>
    </source>
</evidence>
<comment type="caution">
    <text evidence="1">The sequence shown here is derived from an EMBL/GenBank/DDBJ whole genome shotgun (WGS) entry which is preliminary data.</text>
</comment>